<keyword evidence="2" id="KW-1185">Reference proteome</keyword>
<evidence type="ECO:0000313" key="2">
    <source>
        <dbReference type="Proteomes" id="UP000658514"/>
    </source>
</evidence>
<protein>
    <submittedName>
        <fullName evidence="1">Uncharacterized protein</fullName>
    </submittedName>
</protein>
<accession>A0ABR8AC59</accession>
<sequence length="424" mass="47555">MTNSSNTTNQTPANSTITNLQNTLEQAKNKDKIFDKFLKEGINAGSTAEKLAILYRGVETSPYLQDINNYPERLKQQANPEDLIFKPYPKVGEMPQIDRQGLEFIHSDIKEACICIGRVNEGKIKAHWLGRNALNKNQFWSGTKIIPLLNIVSQANTKFFQSSLENCVIRDPAKRQKDTPFLDIASDIISYQQKVASSNSLAAMCKRFETWEGLEAWVKKVTGNQDLVFRGRYGEDPFINQPELFDLNTKKVLLSAAPETTRGDNLVTAYDLLRLLTMLGWHHQLPVEARLPGAQWHSLSLIVKALGKDACRYTDIAIETLGLKNFISSPVIISKLGDGYSDSRKSTEIVYLAFMQFILDLPQSGKKPADLITLGLALRGAKPFQETNPAAIEQAKNRDAVELDARMVTEVTEILRRVVTQELV</sequence>
<name>A0ABR8AC59_9CYAN</name>
<evidence type="ECO:0000313" key="1">
    <source>
        <dbReference type="EMBL" id="MBD2197478.1"/>
    </source>
</evidence>
<comment type="caution">
    <text evidence="1">The sequence shown here is derived from an EMBL/GenBank/DDBJ whole genome shotgun (WGS) entry which is preliminary data.</text>
</comment>
<dbReference type="EMBL" id="JACJQH010000028">
    <property type="protein sequence ID" value="MBD2197478.1"/>
    <property type="molecule type" value="Genomic_DNA"/>
</dbReference>
<reference evidence="1 2" key="1">
    <citation type="journal article" date="2020" name="ISME J.">
        <title>Comparative genomics reveals insights into cyanobacterial evolution and habitat adaptation.</title>
        <authorList>
            <person name="Chen M.Y."/>
            <person name="Teng W.K."/>
            <person name="Zhao L."/>
            <person name="Hu C.X."/>
            <person name="Zhou Y.K."/>
            <person name="Han B.P."/>
            <person name="Song L.R."/>
            <person name="Shu W.S."/>
        </authorList>
    </citation>
    <scope>NUCLEOTIDE SEQUENCE [LARGE SCALE GENOMIC DNA]</scope>
    <source>
        <strain evidence="1 2">FACHB-288</strain>
    </source>
</reference>
<gene>
    <name evidence="1" type="ORF">H6G24_18555</name>
</gene>
<proteinExistence type="predicted"/>
<organism evidence="1 2">
    <name type="scientific">Calothrix parietina FACHB-288</name>
    <dbReference type="NCBI Taxonomy" id="2692896"/>
    <lineage>
        <taxon>Bacteria</taxon>
        <taxon>Bacillati</taxon>
        <taxon>Cyanobacteriota</taxon>
        <taxon>Cyanophyceae</taxon>
        <taxon>Nostocales</taxon>
        <taxon>Calotrichaceae</taxon>
        <taxon>Calothrix</taxon>
    </lineage>
</organism>
<dbReference type="Proteomes" id="UP000658514">
    <property type="component" value="Unassembled WGS sequence"/>
</dbReference>
<dbReference type="RefSeq" id="WP_190544578.1">
    <property type="nucleotide sequence ID" value="NZ_CAWPNO010000060.1"/>
</dbReference>